<feature type="chain" id="PRO_5045951556" evidence="1">
    <location>
        <begin position="23"/>
        <end position="243"/>
    </location>
</feature>
<dbReference type="Pfam" id="PF13645">
    <property type="entry name" value="YkuD_2"/>
    <property type="match status" value="1"/>
</dbReference>
<dbReference type="RefSeq" id="WP_114607733.1">
    <property type="nucleotide sequence ID" value="NZ_JABVZQ010000002.1"/>
</dbReference>
<dbReference type="Proteomes" id="UP000619838">
    <property type="component" value="Unassembled WGS sequence"/>
</dbReference>
<dbReference type="InterPro" id="IPR032676">
    <property type="entry name" value="YkuD_2"/>
</dbReference>
<keyword evidence="3" id="KW-1185">Reference proteome</keyword>
<protein>
    <submittedName>
        <fullName evidence="2">Murein L,D-transpeptidase catalytic domain family protein</fullName>
    </submittedName>
</protein>
<proteinExistence type="predicted"/>
<reference evidence="2 3" key="1">
    <citation type="journal article" date="2020" name="Microorganisms">
        <title>Simultaneous Genome Sequencing of Prosthecochloris ethylica and Desulfuromonas acetoxidans within a Syntrophic Mixture Reveals Unique Pili and Protein Interactions.</title>
        <authorList>
            <person name="Kyndt J.A."/>
            <person name="Van Beeumen J.J."/>
            <person name="Meyer T.E."/>
        </authorList>
    </citation>
    <scope>NUCLEOTIDE SEQUENCE [LARGE SCALE GENOMIC DNA]</scope>
    <source>
        <strain evidence="2 3">N3</strain>
    </source>
</reference>
<evidence type="ECO:0000256" key="1">
    <source>
        <dbReference type="SAM" id="SignalP"/>
    </source>
</evidence>
<gene>
    <name evidence="2" type="ORF">INT08_00335</name>
</gene>
<accession>A0ABR9XP32</accession>
<evidence type="ECO:0000313" key="2">
    <source>
        <dbReference type="EMBL" id="MBF0635627.1"/>
    </source>
</evidence>
<name>A0ABR9XP32_9CHLB</name>
<feature type="signal peptide" evidence="1">
    <location>
        <begin position="1"/>
        <end position="22"/>
    </location>
</feature>
<organism evidence="2 3">
    <name type="scientific">Prosthecochloris ethylica</name>
    <dbReference type="NCBI Taxonomy" id="2743976"/>
    <lineage>
        <taxon>Bacteria</taxon>
        <taxon>Pseudomonadati</taxon>
        <taxon>Chlorobiota</taxon>
        <taxon>Chlorobiia</taxon>
        <taxon>Chlorobiales</taxon>
        <taxon>Chlorobiaceae</taxon>
        <taxon>Prosthecochloris</taxon>
    </lineage>
</organism>
<comment type="caution">
    <text evidence="2">The sequence shown here is derived from an EMBL/GenBank/DDBJ whole genome shotgun (WGS) entry which is preliminary data.</text>
</comment>
<keyword evidence="1" id="KW-0732">Signal</keyword>
<dbReference type="PANTHER" id="PTHR38477:SF1">
    <property type="entry name" value="MUREIN L,D-TRANSPEPTIDASE CATALYTIC DOMAIN FAMILY PROTEIN"/>
    <property type="match status" value="1"/>
</dbReference>
<dbReference type="EMBL" id="JADGII010000001">
    <property type="protein sequence ID" value="MBF0635627.1"/>
    <property type="molecule type" value="Genomic_DNA"/>
</dbReference>
<dbReference type="PANTHER" id="PTHR38477">
    <property type="entry name" value="HYPOTHETICAL EXPORTED PROTEIN"/>
    <property type="match status" value="1"/>
</dbReference>
<sequence>MAARLVSLLVLFLLCTPYHSQAVSPQRSGVDTRLSVPADLAGLAGRIGPSALRMAMEGYDRLRREGRLGNTDVLTIIDYSRPSVKERLFVVDVRSGRLLLSSLVAHGRNSGGNTAVRFSNTEGSYKSSPGFFVTGATYYGKHGYSLRLKGLEHGINSNAEKRHIVIHGADYVSEDFIRRYGRLGRSLGCPALPVDTSGRLINLIKDGSCLFIYNGDEEYVDASRFVSPDVALQGQDRGAPGTS</sequence>
<evidence type="ECO:0000313" key="3">
    <source>
        <dbReference type="Proteomes" id="UP000619838"/>
    </source>
</evidence>